<protein>
    <submittedName>
        <fullName evidence="2">Amidase domain-containing protein</fullName>
    </submittedName>
</protein>
<dbReference type="Gene3D" id="3.90.1300.10">
    <property type="entry name" value="Amidase signature (AS) domain"/>
    <property type="match status" value="1"/>
</dbReference>
<accession>A0A914EM66</accession>
<sequence length="78" mass="8552">MPTAPTVAPFRTASTEELKHYRTETVKLLSLASLSGFPQITLPLGKVHGAQYGISILGKPYTDELLIQLAKMVLKLEK</sequence>
<dbReference type="InterPro" id="IPR036928">
    <property type="entry name" value="AS_sf"/>
</dbReference>
<dbReference type="AlphaFoldDB" id="A0A914EM66"/>
<organism evidence="1 2">
    <name type="scientific">Acrobeloides nanus</name>
    <dbReference type="NCBI Taxonomy" id="290746"/>
    <lineage>
        <taxon>Eukaryota</taxon>
        <taxon>Metazoa</taxon>
        <taxon>Ecdysozoa</taxon>
        <taxon>Nematoda</taxon>
        <taxon>Chromadorea</taxon>
        <taxon>Rhabditida</taxon>
        <taxon>Tylenchina</taxon>
        <taxon>Cephalobomorpha</taxon>
        <taxon>Cephaloboidea</taxon>
        <taxon>Cephalobidae</taxon>
        <taxon>Acrobeloides</taxon>
    </lineage>
</organism>
<name>A0A914EM66_9BILA</name>
<keyword evidence="1" id="KW-1185">Reference proteome</keyword>
<proteinExistence type="predicted"/>
<dbReference type="PANTHER" id="PTHR46310:SF7">
    <property type="entry name" value="AMIDASE 1"/>
    <property type="match status" value="1"/>
</dbReference>
<evidence type="ECO:0000313" key="2">
    <source>
        <dbReference type="WBParaSite" id="ACRNAN_scaffold9436.g29699.t1"/>
    </source>
</evidence>
<dbReference type="Proteomes" id="UP000887540">
    <property type="component" value="Unplaced"/>
</dbReference>
<evidence type="ECO:0000313" key="1">
    <source>
        <dbReference type="Proteomes" id="UP000887540"/>
    </source>
</evidence>
<reference evidence="2" key="1">
    <citation type="submission" date="2022-11" db="UniProtKB">
        <authorList>
            <consortium name="WormBaseParasite"/>
        </authorList>
    </citation>
    <scope>IDENTIFICATION</scope>
</reference>
<dbReference type="WBParaSite" id="ACRNAN_scaffold9436.g29699.t1">
    <property type="protein sequence ID" value="ACRNAN_scaffold9436.g29699.t1"/>
    <property type="gene ID" value="ACRNAN_scaffold9436.g29699"/>
</dbReference>
<dbReference type="PANTHER" id="PTHR46310">
    <property type="entry name" value="AMIDASE 1"/>
    <property type="match status" value="1"/>
</dbReference>
<dbReference type="SUPFAM" id="SSF75304">
    <property type="entry name" value="Amidase signature (AS) enzymes"/>
    <property type="match status" value="1"/>
</dbReference>